<protein>
    <recommendedName>
        <fullName evidence="7">RING-type domain-containing protein</fullName>
    </recommendedName>
</protein>
<sequence length="419" mass="46497">MASNAWSTADMTDSLTDTTIQADIPRRSNYQPPSVSEHIAEDDGPFATLPLDSPILLEEVKTGPNPVGERLVAGVPRIIIRDNRDGHLTSPPITGDNPPPVEVPPGSPPLTSEIPILTPTEDSFPDSETGSDVNEGENEDEGYTSSESDEGGNEKVGSTTREGHSGKERMSLEVRCYYCDERFKFRGEGPAELLLCKHWVCHGCLLASFGLSLLDAEYVPRCRCGGDVSLQVFRTVFAAPKVQAAWKFVRDLMGKWQHEPWLCSKGHVGEPIWDPDASTNYLKARCGSCDTSSRKFRLGMRVSTDFCVFCKREGICHCAAERHRITNFLIKRMVFYYHENERLASRAAEMDSAIRCGKYYYWETWEDVKEAIGVEPSDGEEEEDGASVVSETQAVEDEDKEAEKKSPGRDGPTVAENKT</sequence>
<dbReference type="InterPro" id="IPR017907">
    <property type="entry name" value="Znf_RING_CS"/>
</dbReference>
<feature type="region of interest" description="Disordered" evidence="4">
    <location>
        <begin position="1"/>
        <end position="47"/>
    </location>
</feature>
<name>A0ABR1RUD9_9PEZI</name>
<comment type="caution">
    <text evidence="5">The sequence shown here is derived from an EMBL/GenBank/DDBJ whole genome shotgun (WGS) entry which is preliminary data.</text>
</comment>
<keyword evidence="1" id="KW-0479">Metal-binding</keyword>
<evidence type="ECO:0000313" key="6">
    <source>
        <dbReference type="Proteomes" id="UP001444661"/>
    </source>
</evidence>
<keyword evidence="6" id="KW-1185">Reference proteome</keyword>
<dbReference type="EMBL" id="JAQQWK010000013">
    <property type="protein sequence ID" value="KAK8017868.1"/>
    <property type="molecule type" value="Genomic_DNA"/>
</dbReference>
<feature type="compositionally biased region" description="Acidic residues" evidence="4">
    <location>
        <begin position="134"/>
        <end position="151"/>
    </location>
</feature>
<keyword evidence="2" id="KW-0863">Zinc-finger</keyword>
<evidence type="ECO:0008006" key="7">
    <source>
        <dbReference type="Google" id="ProtNLM"/>
    </source>
</evidence>
<organism evidence="5 6">
    <name type="scientific">Apiospora rasikravindrae</name>
    <dbReference type="NCBI Taxonomy" id="990691"/>
    <lineage>
        <taxon>Eukaryota</taxon>
        <taxon>Fungi</taxon>
        <taxon>Dikarya</taxon>
        <taxon>Ascomycota</taxon>
        <taxon>Pezizomycotina</taxon>
        <taxon>Sordariomycetes</taxon>
        <taxon>Xylariomycetidae</taxon>
        <taxon>Amphisphaeriales</taxon>
        <taxon>Apiosporaceae</taxon>
        <taxon>Apiospora</taxon>
    </lineage>
</organism>
<evidence type="ECO:0000256" key="2">
    <source>
        <dbReference type="ARBA" id="ARBA00022771"/>
    </source>
</evidence>
<dbReference type="Proteomes" id="UP001444661">
    <property type="component" value="Unassembled WGS sequence"/>
</dbReference>
<feature type="compositionally biased region" description="Polar residues" evidence="4">
    <location>
        <begin position="1"/>
        <end position="21"/>
    </location>
</feature>
<gene>
    <name evidence="5" type="ORF">PG993_014194</name>
</gene>
<feature type="region of interest" description="Disordered" evidence="4">
    <location>
        <begin position="83"/>
        <end position="166"/>
    </location>
</feature>
<proteinExistence type="predicted"/>
<evidence type="ECO:0000313" key="5">
    <source>
        <dbReference type="EMBL" id="KAK8017868.1"/>
    </source>
</evidence>
<keyword evidence="3" id="KW-0862">Zinc</keyword>
<reference evidence="5 6" key="1">
    <citation type="submission" date="2023-01" db="EMBL/GenBank/DDBJ databases">
        <title>Analysis of 21 Apiospora genomes using comparative genomics revels a genus with tremendous synthesis potential of carbohydrate active enzymes and secondary metabolites.</title>
        <authorList>
            <person name="Sorensen T."/>
        </authorList>
    </citation>
    <scope>NUCLEOTIDE SEQUENCE [LARGE SCALE GENOMIC DNA]</scope>
    <source>
        <strain evidence="5 6">CBS 33761</strain>
    </source>
</reference>
<feature type="region of interest" description="Disordered" evidence="4">
    <location>
        <begin position="372"/>
        <end position="419"/>
    </location>
</feature>
<evidence type="ECO:0000256" key="1">
    <source>
        <dbReference type="ARBA" id="ARBA00022723"/>
    </source>
</evidence>
<evidence type="ECO:0000256" key="4">
    <source>
        <dbReference type="SAM" id="MobiDB-lite"/>
    </source>
</evidence>
<dbReference type="PROSITE" id="PS00518">
    <property type="entry name" value="ZF_RING_1"/>
    <property type="match status" value="1"/>
</dbReference>
<evidence type="ECO:0000256" key="3">
    <source>
        <dbReference type="ARBA" id="ARBA00022833"/>
    </source>
</evidence>
<feature type="compositionally biased region" description="Pro residues" evidence="4">
    <location>
        <begin position="97"/>
        <end position="108"/>
    </location>
</feature>
<accession>A0ABR1RUD9</accession>